<accession>A0AAJ1KNE9</accession>
<reference evidence="2" key="1">
    <citation type="submission" date="2022-09" db="EMBL/GenBank/DDBJ databases">
        <title>Intensive care unit water sources are persistently colonized with multi-drug resistant bacteria and are the site of extensive horizontal gene transfer of antibiotic resistance genes.</title>
        <authorList>
            <person name="Diorio-Toth L."/>
        </authorList>
    </citation>
    <scope>NUCLEOTIDE SEQUENCE</scope>
    <source>
        <strain evidence="2">GD03918</strain>
    </source>
</reference>
<evidence type="ECO:0000259" key="1">
    <source>
        <dbReference type="Pfam" id="PF11195"/>
    </source>
</evidence>
<dbReference type="RefSeq" id="WP_279943697.1">
    <property type="nucleotide sequence ID" value="NZ_JAOCBF010000004.1"/>
</dbReference>
<gene>
    <name evidence="2" type="ORF">N5C89_04345</name>
</gene>
<comment type="caution">
    <text evidence="2">The sequence shown here is derived from an EMBL/GenBank/DDBJ whole genome shotgun (WGS) entry which is preliminary data.</text>
</comment>
<protein>
    <submittedName>
        <fullName evidence="2">DUF2829 domain-containing protein</fullName>
    </submittedName>
</protein>
<name>A0AAJ1KNE9_9ENTR</name>
<dbReference type="EMBL" id="JAOCBF010000004">
    <property type="protein sequence ID" value="MDH0962066.1"/>
    <property type="molecule type" value="Genomic_DNA"/>
</dbReference>
<evidence type="ECO:0000313" key="2">
    <source>
        <dbReference type="EMBL" id="MDH0962066.1"/>
    </source>
</evidence>
<dbReference type="Proteomes" id="UP001159937">
    <property type="component" value="Unassembled WGS sequence"/>
</dbReference>
<proteinExistence type="predicted"/>
<dbReference type="InterPro" id="IPR021361">
    <property type="entry name" value="Tad2-like_dom"/>
</dbReference>
<feature type="domain" description="Thoeris anti-defense 2-like" evidence="1">
    <location>
        <begin position="77"/>
        <end position="166"/>
    </location>
</feature>
<dbReference type="AlphaFoldDB" id="A0AAJ1KNE9"/>
<evidence type="ECO:0000313" key="3">
    <source>
        <dbReference type="Proteomes" id="UP001159937"/>
    </source>
</evidence>
<sequence length="166" mass="18549">MTKHIGVKLINAFPMTRQAYNDFRGWQLPADENGADEGYLVEYLDGGKPNTDRFDGYVSWSPKEVFEKAYRPVSGLSFGLAIEALKQGKKVARAGWNGKGMWLVLVKPPQTATPPDMRYDVTVGDEYTFVPGVKLLPWIGMKTADGGFFPWLASQTDVLAEDWQIV</sequence>
<dbReference type="Pfam" id="PF11195">
    <property type="entry name" value="Tad2-like"/>
    <property type="match status" value="1"/>
</dbReference>
<organism evidence="2 3">
    <name type="scientific">Klebsiella michiganensis</name>
    <dbReference type="NCBI Taxonomy" id="1134687"/>
    <lineage>
        <taxon>Bacteria</taxon>
        <taxon>Pseudomonadati</taxon>
        <taxon>Pseudomonadota</taxon>
        <taxon>Gammaproteobacteria</taxon>
        <taxon>Enterobacterales</taxon>
        <taxon>Enterobacteriaceae</taxon>
        <taxon>Klebsiella/Raoultella group</taxon>
        <taxon>Klebsiella</taxon>
    </lineage>
</organism>